<dbReference type="EMBL" id="WTPW01000495">
    <property type="protein sequence ID" value="KAF0505764.1"/>
    <property type="molecule type" value="Genomic_DNA"/>
</dbReference>
<sequence>MSLPSIQRVFLQSVAESDPDGHFVEVDNIQTYYRIAIPQYHKTLLQNQQPLPYEPHKPVILCLHQILGNQYTWRFQMQPLADATGCHVISYDRVCFGFTERPVQWEEGKNPYTQVAAVEFAVQLLIQLGYGMKKVVFVGVSSGSSISCSIAIKYPHLVHSLILIGPSLRPEDQGPPPMACHILGTAPGRLFLKAALYQYLPLLSLYHDINAVPDFDTMVRPCYRVPLTLPNFYESVSWLFKYFIPLEILPNKHILQQFPILYLVGNEDKFTNINIHKEVFEELILDAPENARIEYHVFPNCGHLPQEEKSQEVVDLMIDFLRRLNI</sequence>
<accession>A0A8H4AK66</accession>
<protein>
    <submittedName>
        <fullName evidence="1">Alpha/beta hydrolase</fullName>
    </submittedName>
</protein>
<organism evidence="1 2">
    <name type="scientific">Gigaspora margarita</name>
    <dbReference type="NCBI Taxonomy" id="4874"/>
    <lineage>
        <taxon>Eukaryota</taxon>
        <taxon>Fungi</taxon>
        <taxon>Fungi incertae sedis</taxon>
        <taxon>Mucoromycota</taxon>
        <taxon>Glomeromycotina</taxon>
        <taxon>Glomeromycetes</taxon>
        <taxon>Diversisporales</taxon>
        <taxon>Gigasporaceae</taxon>
        <taxon>Gigaspora</taxon>
    </lineage>
</organism>
<dbReference type="Gene3D" id="3.40.50.1820">
    <property type="entry name" value="alpha/beta hydrolase"/>
    <property type="match status" value="1"/>
</dbReference>
<dbReference type="InterPro" id="IPR029058">
    <property type="entry name" value="AB_hydrolase_fold"/>
</dbReference>
<evidence type="ECO:0000313" key="2">
    <source>
        <dbReference type="Proteomes" id="UP000439903"/>
    </source>
</evidence>
<dbReference type="PRINTS" id="PR00111">
    <property type="entry name" value="ABHYDROLASE"/>
</dbReference>
<keyword evidence="2" id="KW-1185">Reference proteome</keyword>
<dbReference type="GO" id="GO:0016787">
    <property type="term" value="F:hydrolase activity"/>
    <property type="evidence" value="ECO:0007669"/>
    <property type="project" value="UniProtKB-KW"/>
</dbReference>
<dbReference type="Pfam" id="PF00561">
    <property type="entry name" value="Abhydrolase_1"/>
    <property type="match status" value="1"/>
</dbReference>
<dbReference type="PANTHER" id="PTHR43689">
    <property type="entry name" value="HYDROLASE"/>
    <property type="match status" value="1"/>
</dbReference>
<dbReference type="SUPFAM" id="SSF53474">
    <property type="entry name" value="alpha/beta-Hydrolases"/>
    <property type="match status" value="1"/>
</dbReference>
<evidence type="ECO:0000313" key="1">
    <source>
        <dbReference type="EMBL" id="KAF0505764.1"/>
    </source>
</evidence>
<reference evidence="1 2" key="1">
    <citation type="journal article" date="2019" name="Environ. Microbiol.">
        <title>At the nexus of three kingdoms: the genome of the mycorrhizal fungus Gigaspora margarita provides insights into plant, endobacterial and fungal interactions.</title>
        <authorList>
            <person name="Venice F."/>
            <person name="Ghignone S."/>
            <person name="Salvioli di Fossalunga A."/>
            <person name="Amselem J."/>
            <person name="Novero M."/>
            <person name="Xianan X."/>
            <person name="Sedzielewska Toro K."/>
            <person name="Morin E."/>
            <person name="Lipzen A."/>
            <person name="Grigoriev I.V."/>
            <person name="Henrissat B."/>
            <person name="Martin F.M."/>
            <person name="Bonfante P."/>
        </authorList>
    </citation>
    <scope>NUCLEOTIDE SEQUENCE [LARGE SCALE GENOMIC DNA]</scope>
    <source>
        <strain evidence="1 2">BEG34</strain>
    </source>
</reference>
<dbReference type="AlphaFoldDB" id="A0A8H4AK66"/>
<keyword evidence="1" id="KW-0378">Hydrolase</keyword>
<gene>
    <name evidence="1" type="ORF">F8M41_019265</name>
</gene>
<dbReference type="Proteomes" id="UP000439903">
    <property type="component" value="Unassembled WGS sequence"/>
</dbReference>
<proteinExistence type="predicted"/>
<comment type="caution">
    <text evidence="1">The sequence shown here is derived from an EMBL/GenBank/DDBJ whole genome shotgun (WGS) entry which is preliminary data.</text>
</comment>
<dbReference type="OrthoDB" id="408373at2759"/>
<dbReference type="PANTHER" id="PTHR43689:SF8">
    <property type="entry name" value="ALPHA_BETA-HYDROLASES SUPERFAMILY PROTEIN"/>
    <property type="match status" value="1"/>
</dbReference>
<name>A0A8H4AK66_GIGMA</name>
<dbReference type="InterPro" id="IPR000073">
    <property type="entry name" value="AB_hydrolase_1"/>
</dbReference>